<dbReference type="InterPro" id="IPR003004">
    <property type="entry name" value="GspF/PilC"/>
</dbReference>
<keyword evidence="5 7" id="KW-1133">Transmembrane helix</keyword>
<dbReference type="PANTHER" id="PTHR30012">
    <property type="entry name" value="GENERAL SECRETION PATHWAY PROTEIN"/>
    <property type="match status" value="1"/>
</dbReference>
<evidence type="ECO:0000256" key="1">
    <source>
        <dbReference type="ARBA" id="ARBA00004651"/>
    </source>
</evidence>
<keyword evidence="4 7" id="KW-0812">Transmembrane</keyword>
<dbReference type="InterPro" id="IPR018076">
    <property type="entry name" value="T2SS_GspF_dom"/>
</dbReference>
<dbReference type="Proteomes" id="UP001652504">
    <property type="component" value="Unassembled WGS sequence"/>
</dbReference>
<sequence>MALFRYRAYDSAGAKLEGQLEAVNKTEALAALKKQGLLTSDISEVKASAGTGLFAQNKVAMKDIEFFTAELALLLTSGVRVDKGLDIIAKTKANPALAMLITDISHQLKKGASLTDALKSHPKVFEPLYCNLVQIGEAAGNLPEVFTELAKDLKFKQELQRKIVSSMVYPAVILFVCVASIFFIFNFIIPQMSSMFTDLDAVPWYTRAMILTSNWMVQYQWLLIAAVAIAIGFTTYSFRRPEVKRKWSELALRIPGVKTMVSLAERIRFCSSVAMMIKSGVNVDNALSMAVGNVKNHVLQREVEIANRKVKQGDGLTNSLSQVSLFPDFYVSLMEIGEQSGNLERVFDEITERSRDEFESLTQRMTTLIEPLLILFMATFIGGVVVTMLLSMVSVNDVAF</sequence>
<dbReference type="EMBL" id="JAOWKX010000001">
    <property type="protein sequence ID" value="MCV2883295.1"/>
    <property type="molecule type" value="Genomic_DNA"/>
</dbReference>
<evidence type="ECO:0000313" key="9">
    <source>
        <dbReference type="EMBL" id="MCV2883295.1"/>
    </source>
</evidence>
<feature type="transmembrane region" description="Helical" evidence="7">
    <location>
        <begin position="167"/>
        <end position="189"/>
    </location>
</feature>
<feature type="transmembrane region" description="Helical" evidence="7">
    <location>
        <begin position="219"/>
        <end position="238"/>
    </location>
</feature>
<dbReference type="Gene3D" id="1.20.81.30">
    <property type="entry name" value="Type II secretion system (T2SS), domain F"/>
    <property type="match status" value="2"/>
</dbReference>
<dbReference type="Pfam" id="PF00482">
    <property type="entry name" value="T2SSF"/>
    <property type="match status" value="2"/>
</dbReference>
<evidence type="ECO:0000256" key="5">
    <source>
        <dbReference type="ARBA" id="ARBA00022989"/>
    </source>
</evidence>
<accession>A0ABT3A3U9</accession>
<evidence type="ECO:0000256" key="2">
    <source>
        <dbReference type="ARBA" id="ARBA00005745"/>
    </source>
</evidence>
<keyword evidence="6 7" id="KW-0472">Membrane</keyword>
<feature type="transmembrane region" description="Helical" evidence="7">
    <location>
        <begin position="372"/>
        <end position="395"/>
    </location>
</feature>
<feature type="domain" description="Type II secretion system protein GspF" evidence="8">
    <location>
        <begin position="269"/>
        <end position="390"/>
    </location>
</feature>
<keyword evidence="3" id="KW-1003">Cell membrane</keyword>
<gene>
    <name evidence="9" type="ORF">OE749_01120</name>
</gene>
<evidence type="ECO:0000256" key="4">
    <source>
        <dbReference type="ARBA" id="ARBA00022692"/>
    </source>
</evidence>
<evidence type="ECO:0000313" key="10">
    <source>
        <dbReference type="Proteomes" id="UP001652504"/>
    </source>
</evidence>
<dbReference type="PRINTS" id="PR00812">
    <property type="entry name" value="BCTERIALGSPF"/>
</dbReference>
<dbReference type="InterPro" id="IPR042094">
    <property type="entry name" value="T2SS_GspF_sf"/>
</dbReference>
<protein>
    <submittedName>
        <fullName evidence="9">Type II secretion system F family protein</fullName>
    </submittedName>
</protein>
<feature type="domain" description="Type II secretion system protein GspF" evidence="8">
    <location>
        <begin position="67"/>
        <end position="190"/>
    </location>
</feature>
<evidence type="ECO:0000256" key="7">
    <source>
        <dbReference type="SAM" id="Phobius"/>
    </source>
</evidence>
<comment type="subcellular location">
    <subcellularLocation>
        <location evidence="1">Cell membrane</location>
        <topology evidence="1">Multi-pass membrane protein</topology>
    </subcellularLocation>
</comment>
<proteinExistence type="inferred from homology"/>
<evidence type="ECO:0000259" key="8">
    <source>
        <dbReference type="Pfam" id="PF00482"/>
    </source>
</evidence>
<organism evidence="9 10">
    <name type="scientific">Fluctibacter corallii</name>
    <dbReference type="NCBI Taxonomy" id="2984329"/>
    <lineage>
        <taxon>Bacteria</taxon>
        <taxon>Pseudomonadati</taxon>
        <taxon>Pseudomonadota</taxon>
        <taxon>Gammaproteobacteria</taxon>
        <taxon>Alteromonadales</taxon>
        <taxon>Alteromonadaceae</taxon>
        <taxon>Fluctibacter</taxon>
    </lineage>
</organism>
<keyword evidence="10" id="KW-1185">Reference proteome</keyword>
<comment type="caution">
    <text evidence="9">The sequence shown here is derived from an EMBL/GenBank/DDBJ whole genome shotgun (WGS) entry which is preliminary data.</text>
</comment>
<evidence type="ECO:0000256" key="6">
    <source>
        <dbReference type="ARBA" id="ARBA00023136"/>
    </source>
</evidence>
<dbReference type="RefSeq" id="WP_263710494.1">
    <property type="nucleotide sequence ID" value="NZ_JAOWKX010000001.1"/>
</dbReference>
<evidence type="ECO:0000256" key="3">
    <source>
        <dbReference type="ARBA" id="ARBA00022475"/>
    </source>
</evidence>
<reference evidence="9 10" key="1">
    <citation type="submission" date="2022-10" db="EMBL/GenBank/DDBJ databases">
        <title>Aestuariibacter sp. AA17 isolated from Montipora capitata coral fragment.</title>
        <authorList>
            <person name="Emsley S.A."/>
            <person name="Pfannmuller K.M."/>
            <person name="Loughran R.M."/>
            <person name="Shlafstein M."/>
            <person name="Papke E."/>
            <person name="Saw J.H."/>
            <person name="Ushijima B."/>
            <person name="Videau P."/>
        </authorList>
    </citation>
    <scope>NUCLEOTIDE SEQUENCE [LARGE SCALE GENOMIC DNA]</scope>
    <source>
        <strain evidence="9 10">AA17</strain>
    </source>
</reference>
<name>A0ABT3A3U9_9ALTE</name>
<dbReference type="PANTHER" id="PTHR30012:SF0">
    <property type="entry name" value="TYPE II SECRETION SYSTEM PROTEIN F-RELATED"/>
    <property type="match status" value="1"/>
</dbReference>
<comment type="similarity">
    <text evidence="2">Belongs to the GSP F family.</text>
</comment>